<dbReference type="PROSITE" id="PS51740">
    <property type="entry name" value="SPOVT_ABRB"/>
    <property type="match status" value="2"/>
</dbReference>
<dbReference type="Pfam" id="PF02381">
    <property type="entry name" value="MraZ"/>
    <property type="match status" value="2"/>
</dbReference>
<dbReference type="InterPro" id="IPR035642">
    <property type="entry name" value="MraZ_N"/>
</dbReference>
<evidence type="ECO:0000313" key="10">
    <source>
        <dbReference type="Proteomes" id="UP000095200"/>
    </source>
</evidence>
<feature type="domain" description="SpoVT-AbrB" evidence="8">
    <location>
        <begin position="5"/>
        <end position="51"/>
    </location>
</feature>
<keyword evidence="9" id="KW-0131">Cell cycle</keyword>
<keyword evidence="9" id="KW-0132">Cell division</keyword>
<dbReference type="InterPro" id="IPR007159">
    <property type="entry name" value="SpoVT-AbrB_dom"/>
</dbReference>
<evidence type="ECO:0000256" key="5">
    <source>
        <dbReference type="ARBA" id="ARBA00023125"/>
    </source>
</evidence>
<accession>A0A194AEQ7</accession>
<evidence type="ECO:0000256" key="2">
    <source>
        <dbReference type="ARBA" id="ARBA00022490"/>
    </source>
</evidence>
<dbReference type="NCBIfam" id="TIGR00242">
    <property type="entry name" value="division/cell wall cluster transcriptional repressor MraZ"/>
    <property type="match status" value="1"/>
</dbReference>
<comment type="similarity">
    <text evidence="7">Belongs to the MraZ family.</text>
</comment>
<dbReference type="InterPro" id="IPR020603">
    <property type="entry name" value="MraZ_dom"/>
</dbReference>
<dbReference type="GO" id="GO:0000976">
    <property type="term" value="F:transcription cis-regulatory region binding"/>
    <property type="evidence" value="ECO:0007669"/>
    <property type="project" value="TreeGrafter"/>
</dbReference>
<dbReference type="AlphaFoldDB" id="A0A194AEQ7"/>
<comment type="subunit">
    <text evidence="7">Forms oligomers.</text>
</comment>
<keyword evidence="4 7" id="KW-0805">Transcription regulation</keyword>
<dbReference type="InterPro" id="IPR038619">
    <property type="entry name" value="MraZ_sf"/>
</dbReference>
<reference evidence="10" key="1">
    <citation type="submission" date="2016-06" db="EMBL/GenBank/DDBJ databases">
        <title>Draft genome sequence of Desulfoplanes formicivorans strain Pf12B.</title>
        <authorList>
            <person name="Watanabe M."/>
            <person name="Kojima H."/>
            <person name="Fukui M."/>
        </authorList>
    </citation>
    <scope>NUCLEOTIDE SEQUENCE [LARGE SCALE GENOMIC DNA]</scope>
    <source>
        <strain evidence="10">Pf12B</strain>
    </source>
</reference>
<dbReference type="GO" id="GO:2000143">
    <property type="term" value="P:negative regulation of DNA-templated transcription initiation"/>
    <property type="evidence" value="ECO:0007669"/>
    <property type="project" value="TreeGrafter"/>
</dbReference>
<keyword evidence="2 7" id="KW-0963">Cytoplasm</keyword>
<evidence type="ECO:0000259" key="8">
    <source>
        <dbReference type="PROSITE" id="PS51740"/>
    </source>
</evidence>
<gene>
    <name evidence="7" type="primary">mraZ</name>
    <name evidence="9" type="ORF">DPF_0512</name>
</gene>
<dbReference type="PANTHER" id="PTHR34701:SF1">
    <property type="entry name" value="TRANSCRIPTIONAL REGULATOR MRAZ"/>
    <property type="match status" value="1"/>
</dbReference>
<keyword evidence="10" id="KW-1185">Reference proteome</keyword>
<dbReference type="SUPFAM" id="SSF89447">
    <property type="entry name" value="AbrB/MazE/MraZ-like"/>
    <property type="match status" value="1"/>
</dbReference>
<organism evidence="9 10">
    <name type="scientific">Desulfoplanes formicivorans</name>
    <dbReference type="NCBI Taxonomy" id="1592317"/>
    <lineage>
        <taxon>Bacteria</taxon>
        <taxon>Pseudomonadati</taxon>
        <taxon>Thermodesulfobacteriota</taxon>
        <taxon>Desulfovibrionia</taxon>
        <taxon>Desulfovibrionales</taxon>
        <taxon>Desulfoplanaceae</taxon>
        <taxon>Desulfoplanes</taxon>
    </lineage>
</organism>
<comment type="subcellular location">
    <subcellularLocation>
        <location evidence="7">Cytoplasm</location>
        <location evidence="7">Nucleoid</location>
    </subcellularLocation>
</comment>
<name>A0A194AEQ7_9BACT</name>
<dbReference type="GO" id="GO:0005737">
    <property type="term" value="C:cytoplasm"/>
    <property type="evidence" value="ECO:0007669"/>
    <property type="project" value="UniProtKB-UniRule"/>
</dbReference>
<protein>
    <recommendedName>
        <fullName evidence="1 7">Transcriptional regulator MraZ</fullName>
    </recommendedName>
</protein>
<proteinExistence type="inferred from homology"/>
<evidence type="ECO:0000256" key="7">
    <source>
        <dbReference type="HAMAP-Rule" id="MF_01008"/>
    </source>
</evidence>
<dbReference type="CDD" id="cd16320">
    <property type="entry name" value="MraZ_N"/>
    <property type="match status" value="1"/>
</dbReference>
<evidence type="ECO:0000313" key="9">
    <source>
        <dbReference type="EMBL" id="GAU07813.1"/>
    </source>
</evidence>
<dbReference type="GO" id="GO:0003700">
    <property type="term" value="F:DNA-binding transcription factor activity"/>
    <property type="evidence" value="ECO:0007669"/>
    <property type="project" value="UniProtKB-UniRule"/>
</dbReference>
<comment type="caution">
    <text evidence="9">The sequence shown here is derived from an EMBL/GenBank/DDBJ whole genome shotgun (WGS) entry which is preliminary data.</text>
</comment>
<evidence type="ECO:0000256" key="1">
    <source>
        <dbReference type="ARBA" id="ARBA00013860"/>
    </source>
</evidence>
<evidence type="ECO:0000256" key="3">
    <source>
        <dbReference type="ARBA" id="ARBA00022737"/>
    </source>
</evidence>
<keyword evidence="3" id="KW-0677">Repeat</keyword>
<keyword evidence="5 7" id="KW-0238">DNA-binding</keyword>
<dbReference type="InterPro" id="IPR035644">
    <property type="entry name" value="MraZ_C"/>
</dbReference>
<dbReference type="GO" id="GO:0051301">
    <property type="term" value="P:cell division"/>
    <property type="evidence" value="ECO:0007669"/>
    <property type="project" value="UniProtKB-KW"/>
</dbReference>
<dbReference type="HAMAP" id="MF_01008">
    <property type="entry name" value="MraZ"/>
    <property type="match status" value="1"/>
</dbReference>
<dbReference type="GO" id="GO:0009295">
    <property type="term" value="C:nucleoid"/>
    <property type="evidence" value="ECO:0007669"/>
    <property type="project" value="UniProtKB-SubCell"/>
</dbReference>
<keyword evidence="6 7" id="KW-0804">Transcription</keyword>
<evidence type="ECO:0000256" key="6">
    <source>
        <dbReference type="ARBA" id="ARBA00023163"/>
    </source>
</evidence>
<dbReference type="STRING" id="1592317.DPF_0512"/>
<dbReference type="InterPro" id="IPR003444">
    <property type="entry name" value="MraZ"/>
</dbReference>
<dbReference type="OrthoDB" id="9807753at2"/>
<dbReference type="Proteomes" id="UP000095200">
    <property type="component" value="Unassembled WGS sequence"/>
</dbReference>
<dbReference type="EMBL" id="BDFE01000008">
    <property type="protein sequence ID" value="GAU07813.1"/>
    <property type="molecule type" value="Genomic_DNA"/>
</dbReference>
<dbReference type="Gene3D" id="3.40.1550.20">
    <property type="entry name" value="Transcriptional regulator MraZ domain"/>
    <property type="match status" value="1"/>
</dbReference>
<dbReference type="PANTHER" id="PTHR34701">
    <property type="entry name" value="TRANSCRIPTIONAL REGULATOR MRAZ"/>
    <property type="match status" value="1"/>
</dbReference>
<sequence>MFRGHAHRSQDGKGRLMLPPEFREEALRLSPDGHLMLTNFDGCVAVYPLPEWEEIEKSFATLNMADRKVRNFHRFFISGASEVTLDKQGRILIPPHLRKYAGLKKELVLAGVGRKFEIWDLERFEAQRMEVEQDCDPILDSLAESGFVLRF</sequence>
<dbReference type="CDD" id="cd16321">
    <property type="entry name" value="MraZ_C"/>
    <property type="match status" value="1"/>
</dbReference>
<dbReference type="RefSeq" id="WP_069857323.1">
    <property type="nucleotide sequence ID" value="NZ_BDFE01000008.1"/>
</dbReference>
<dbReference type="InterPro" id="IPR037914">
    <property type="entry name" value="SpoVT-AbrB_sf"/>
</dbReference>
<feature type="domain" description="SpoVT-AbrB" evidence="8">
    <location>
        <begin position="80"/>
        <end position="123"/>
    </location>
</feature>
<evidence type="ECO:0000256" key="4">
    <source>
        <dbReference type="ARBA" id="ARBA00023015"/>
    </source>
</evidence>